<proteinExistence type="predicted"/>
<organism evidence="1">
    <name type="scientific">Pyricularia oryzae (strain Y34)</name>
    <name type="common">Rice blast fungus</name>
    <name type="synonym">Magnaporthe oryzae</name>
    <dbReference type="NCBI Taxonomy" id="1143189"/>
    <lineage>
        <taxon>Eukaryota</taxon>
        <taxon>Fungi</taxon>
        <taxon>Dikarya</taxon>
        <taxon>Ascomycota</taxon>
        <taxon>Pezizomycotina</taxon>
        <taxon>Sordariomycetes</taxon>
        <taxon>Sordariomycetidae</taxon>
        <taxon>Magnaporthales</taxon>
        <taxon>Pyriculariaceae</taxon>
        <taxon>Pyricularia</taxon>
    </lineage>
</organism>
<protein>
    <submittedName>
        <fullName evidence="1">Uncharacterized protein</fullName>
    </submittedName>
</protein>
<name>A0AA97PGS3_PYRO3</name>
<dbReference type="InterPro" id="IPR011990">
    <property type="entry name" value="TPR-like_helical_dom_sf"/>
</dbReference>
<reference evidence="1" key="1">
    <citation type="journal article" date="2012" name="PLoS Genet.">
        <title>Comparative analysis of the genomes of two field isolates of the rice blast fungus Magnaporthe oryzae.</title>
        <authorList>
            <person name="Xue M."/>
            <person name="Yang J."/>
            <person name="Li Z."/>
            <person name="Hu S."/>
            <person name="Yao N."/>
            <person name="Dean R.A."/>
            <person name="Zhao W."/>
            <person name="Shen M."/>
            <person name="Zhang H."/>
            <person name="Li C."/>
            <person name="Liu L."/>
            <person name="Cao L."/>
            <person name="Xu X."/>
            <person name="Xing Y."/>
            <person name="Hsiang T."/>
            <person name="Zhang Z."/>
            <person name="Xu J.R."/>
            <person name="Peng Y.L."/>
        </authorList>
    </citation>
    <scope>NUCLEOTIDE SEQUENCE</scope>
    <source>
        <strain evidence="1">Y34</strain>
    </source>
</reference>
<accession>A0AA97PGS3</accession>
<sequence>HKPLPEDWAMRGLVWAETAFPERQFKDANVLDENERAFETPSMLEERRQRCLWLGYQVAQLKRWITYDSETKRFRPAAQYVKAEPAVAASSVLEDVTEAL</sequence>
<gene>
    <name evidence="1" type="ORF">OOU_Y34scaffold00831g5</name>
</gene>
<dbReference type="EMBL" id="JH793156">
    <property type="protein sequence ID" value="ELQ33997.1"/>
    <property type="molecule type" value="Genomic_DNA"/>
</dbReference>
<dbReference type="SUPFAM" id="SSF48452">
    <property type="entry name" value="TPR-like"/>
    <property type="match status" value="1"/>
</dbReference>
<feature type="non-terminal residue" evidence="1">
    <location>
        <position position="1"/>
    </location>
</feature>
<evidence type="ECO:0000313" key="1">
    <source>
        <dbReference type="EMBL" id="ELQ33997.1"/>
    </source>
</evidence>
<dbReference type="Proteomes" id="UP000011086">
    <property type="component" value="Unassembled WGS sequence"/>
</dbReference>
<dbReference type="AlphaFoldDB" id="A0AA97PGS3"/>